<dbReference type="Pfam" id="PF04172">
    <property type="entry name" value="LrgB"/>
    <property type="match status" value="1"/>
</dbReference>
<keyword evidence="4 5" id="KW-0472">Membrane</keyword>
<feature type="transmembrane region" description="Helical" evidence="5">
    <location>
        <begin position="60"/>
        <end position="79"/>
    </location>
</feature>
<evidence type="ECO:0000256" key="4">
    <source>
        <dbReference type="ARBA" id="ARBA00023136"/>
    </source>
</evidence>
<dbReference type="RefSeq" id="WP_029092317.1">
    <property type="nucleotide sequence ID" value="NZ_CBCPHX010000003.1"/>
</dbReference>
<evidence type="ECO:0000313" key="8">
    <source>
        <dbReference type="Proteomes" id="UP000243591"/>
    </source>
</evidence>
<organism evidence="6 8">
    <name type="scientific">Brochothrix thermosphacta</name>
    <name type="common">Microbacterium thermosphactum</name>
    <dbReference type="NCBI Taxonomy" id="2756"/>
    <lineage>
        <taxon>Bacteria</taxon>
        <taxon>Bacillati</taxon>
        <taxon>Bacillota</taxon>
        <taxon>Bacilli</taxon>
        <taxon>Bacillales</taxon>
        <taxon>Listeriaceae</taxon>
        <taxon>Brochothrix</taxon>
    </lineage>
</organism>
<dbReference type="AlphaFoldDB" id="A0A1D2LGW7"/>
<dbReference type="GO" id="GO:0016020">
    <property type="term" value="C:membrane"/>
    <property type="evidence" value="ECO:0007669"/>
    <property type="project" value="UniProtKB-SubCell"/>
</dbReference>
<keyword evidence="3 5" id="KW-1133">Transmembrane helix</keyword>
<dbReference type="KEGG" id="bths:CNY62_02060"/>
<dbReference type="Proteomes" id="UP000270190">
    <property type="component" value="Unassembled WGS sequence"/>
</dbReference>
<accession>A0A1D2LGW7</accession>
<dbReference type="GeneID" id="66538126"/>
<sequence length="222" mass="23734">MKLDLFLVGMTIVFFCVAYVINRRFPSVFTLPIFTASAMMIILLVSMNLTYESYSGARQFFSFMMGPAIVAFAVPMYSVRAIIYRYLPVVLIGMMIGLAVSVGMTFIFSLVLPLSAEMVSSLWGKNVTLPVAITIANDIEASASLTAIGVVLSGCIGAAFGNRILHFMGVKNRVARGVAMAAVAHIMGSSHSMLLNKEEGAIGLVTMAGTAILASVFIPILV</sequence>
<dbReference type="STRING" id="2756.BFR44_01520"/>
<evidence type="ECO:0000256" key="2">
    <source>
        <dbReference type="ARBA" id="ARBA00022692"/>
    </source>
</evidence>
<dbReference type="EMBL" id="OUNC01000002">
    <property type="protein sequence ID" value="SPP26651.1"/>
    <property type="molecule type" value="Genomic_DNA"/>
</dbReference>
<dbReference type="PANTHER" id="PTHR30249:SF0">
    <property type="entry name" value="PLASTIDAL GLYCOLATE_GLYCERATE TRANSLOCATOR 1, CHLOROPLASTIC"/>
    <property type="match status" value="1"/>
</dbReference>
<evidence type="ECO:0000256" key="5">
    <source>
        <dbReference type="SAM" id="Phobius"/>
    </source>
</evidence>
<name>A0A1D2LGW7_BROTH</name>
<reference evidence="6 8" key="1">
    <citation type="submission" date="2017-09" db="EMBL/GenBank/DDBJ databases">
        <title>Complete Genome Sequences of Two Strains of the Meat Spoilage Bacterium Brochothrix thermosphacta Isolated from Ground Chicken.</title>
        <authorList>
            <person name="Paoli G.C."/>
            <person name="Wijey C."/>
            <person name="Chen C.-Y."/>
            <person name="Nguyen L."/>
            <person name="Yan X."/>
            <person name="Irwin P.L."/>
        </authorList>
    </citation>
    <scope>NUCLEOTIDE SEQUENCE [LARGE SCALE GENOMIC DNA]</scope>
    <source>
        <strain evidence="6 8">BI</strain>
    </source>
</reference>
<comment type="subcellular location">
    <subcellularLocation>
        <location evidence="1">Membrane</location>
        <topology evidence="1">Multi-pass membrane protein</topology>
    </subcellularLocation>
</comment>
<evidence type="ECO:0000256" key="1">
    <source>
        <dbReference type="ARBA" id="ARBA00004141"/>
    </source>
</evidence>
<feature type="transmembrane region" description="Helical" evidence="5">
    <location>
        <begin position="29"/>
        <end position="48"/>
    </location>
</feature>
<protein>
    <submittedName>
        <fullName evidence="6">LrgB family protein</fullName>
    </submittedName>
</protein>
<feature type="transmembrane region" description="Helical" evidence="5">
    <location>
        <begin position="6"/>
        <end position="22"/>
    </location>
</feature>
<reference evidence="7" key="3">
    <citation type="submission" date="2018-04" db="EMBL/GenBank/DDBJ databases">
        <authorList>
            <person name="Go L.Y."/>
            <person name="Mitchell J.A."/>
        </authorList>
    </citation>
    <scope>NUCLEOTIDE SEQUENCE</scope>
    <source>
        <strain evidence="7">BSAS1 3</strain>
    </source>
</reference>
<dbReference type="Proteomes" id="UP000243591">
    <property type="component" value="Chromosome"/>
</dbReference>
<evidence type="ECO:0000313" key="9">
    <source>
        <dbReference type="Proteomes" id="UP000270190"/>
    </source>
</evidence>
<dbReference type="PANTHER" id="PTHR30249">
    <property type="entry name" value="PUTATIVE SEROTONIN TRANSPORTER"/>
    <property type="match status" value="1"/>
</dbReference>
<evidence type="ECO:0000313" key="7">
    <source>
        <dbReference type="EMBL" id="SPP26651.1"/>
    </source>
</evidence>
<evidence type="ECO:0000256" key="3">
    <source>
        <dbReference type="ARBA" id="ARBA00022989"/>
    </source>
</evidence>
<keyword evidence="8" id="KW-1185">Reference proteome</keyword>
<evidence type="ECO:0000313" key="6">
    <source>
        <dbReference type="EMBL" id="ATF25268.1"/>
    </source>
</evidence>
<feature type="transmembrane region" description="Helical" evidence="5">
    <location>
        <begin position="86"/>
        <end position="112"/>
    </location>
</feature>
<proteinExistence type="predicted"/>
<dbReference type="InterPro" id="IPR007300">
    <property type="entry name" value="CidB/LrgB"/>
</dbReference>
<feature type="transmembrane region" description="Helical" evidence="5">
    <location>
        <begin position="201"/>
        <end position="221"/>
    </location>
</feature>
<dbReference type="OrthoDB" id="9811701at2"/>
<reference evidence="9" key="2">
    <citation type="submission" date="2018-04" db="EMBL/GenBank/DDBJ databases">
        <authorList>
            <person name="Illikoud N."/>
        </authorList>
    </citation>
    <scope>NUCLEOTIDE SEQUENCE [LARGE SCALE GENOMIC DNA]</scope>
</reference>
<gene>
    <name evidence="7" type="ORF">BTBSAS_100120</name>
    <name evidence="6" type="ORF">CNY62_02060</name>
</gene>
<feature type="transmembrane region" description="Helical" evidence="5">
    <location>
        <begin position="145"/>
        <end position="165"/>
    </location>
</feature>
<keyword evidence="2 5" id="KW-0812">Transmembrane</keyword>
<dbReference type="EMBL" id="CP023483">
    <property type="protein sequence ID" value="ATF25268.1"/>
    <property type="molecule type" value="Genomic_DNA"/>
</dbReference>